<dbReference type="Proteomes" id="UP001153404">
    <property type="component" value="Unassembled WGS sequence"/>
</dbReference>
<dbReference type="PANTHER" id="PTHR15032">
    <property type="entry name" value="N-ACYL-PHOSPHATIDYLETHANOLAMINE-HYDROLYZING PHOSPHOLIPASE D"/>
    <property type="match status" value="1"/>
</dbReference>
<dbReference type="PANTHER" id="PTHR15032:SF36">
    <property type="entry name" value="METALLO-BETA-LACTAMASE DOMAIN-CONTAINING PROTEIN"/>
    <property type="match status" value="1"/>
</dbReference>
<comment type="catalytic activity">
    <reaction evidence="1">
        <text>3',5'-cyclic CMP + H2O = CMP + H(+)</text>
        <dbReference type="Rhea" id="RHEA:72675"/>
        <dbReference type="ChEBI" id="CHEBI:15377"/>
        <dbReference type="ChEBI" id="CHEBI:15378"/>
        <dbReference type="ChEBI" id="CHEBI:58003"/>
        <dbReference type="ChEBI" id="CHEBI:60377"/>
    </reaction>
    <physiologicalReaction direction="left-to-right" evidence="1">
        <dbReference type="Rhea" id="RHEA:72676"/>
    </physiologicalReaction>
</comment>
<dbReference type="PIRSF" id="PIRSF038896">
    <property type="entry name" value="NAPE-PLD"/>
    <property type="match status" value="1"/>
</dbReference>
<dbReference type="SUPFAM" id="SSF56281">
    <property type="entry name" value="Metallo-hydrolase/oxidoreductase"/>
    <property type="match status" value="1"/>
</dbReference>
<comment type="function">
    <text evidence="2">Counteracts the endogenous Pycsar antiviral defense system. Phosphodiesterase that enables metal-dependent hydrolysis of host cyclic nucleotide Pycsar defense signals such as cCMP and cUMP.</text>
</comment>
<dbReference type="RefSeq" id="WP_277536748.1">
    <property type="nucleotide sequence ID" value="NZ_JAPDIA010000008.1"/>
</dbReference>
<dbReference type="GO" id="GO:0008270">
    <property type="term" value="F:zinc ion binding"/>
    <property type="evidence" value="ECO:0007669"/>
    <property type="project" value="InterPro"/>
</dbReference>
<accession>A0A9X4KXB1</accession>
<comment type="catalytic activity">
    <reaction evidence="3">
        <text>3',5'-cyclic UMP + H2O = UMP + H(+)</text>
        <dbReference type="Rhea" id="RHEA:70575"/>
        <dbReference type="ChEBI" id="CHEBI:15377"/>
        <dbReference type="ChEBI" id="CHEBI:15378"/>
        <dbReference type="ChEBI" id="CHEBI:57865"/>
        <dbReference type="ChEBI" id="CHEBI:184387"/>
    </reaction>
    <physiologicalReaction direction="left-to-right" evidence="3">
        <dbReference type="Rhea" id="RHEA:70576"/>
    </physiologicalReaction>
</comment>
<keyword evidence="6" id="KW-1185">Reference proteome</keyword>
<evidence type="ECO:0000313" key="5">
    <source>
        <dbReference type="EMBL" id="MDG0813034.1"/>
    </source>
</evidence>
<feature type="domain" description="Metallo-beta-lactamase" evidence="4">
    <location>
        <begin position="73"/>
        <end position="262"/>
    </location>
</feature>
<evidence type="ECO:0000256" key="2">
    <source>
        <dbReference type="ARBA" id="ARBA00034301"/>
    </source>
</evidence>
<name>A0A9X4KXB1_9BACL</name>
<proteinExistence type="predicted"/>
<evidence type="ECO:0000256" key="1">
    <source>
        <dbReference type="ARBA" id="ARBA00034221"/>
    </source>
</evidence>
<reference evidence="5" key="1">
    <citation type="submission" date="2022-10" db="EMBL/GenBank/DDBJ databases">
        <title>Comparative genomic analysis of Cohnella hashimotonis sp. nov., isolated from the International Space Station.</title>
        <authorList>
            <person name="Simpson A."/>
            <person name="Venkateswaran K."/>
        </authorList>
    </citation>
    <scope>NUCLEOTIDE SEQUENCE</scope>
    <source>
        <strain evidence="5">DSM 28161</strain>
    </source>
</reference>
<gene>
    <name evidence="5" type="ORF">OMP40_29750</name>
</gene>
<evidence type="ECO:0000256" key="3">
    <source>
        <dbReference type="ARBA" id="ARBA00048505"/>
    </source>
</evidence>
<dbReference type="Gene3D" id="3.60.15.10">
    <property type="entry name" value="Ribonuclease Z/Hydroxyacylglutathione hydrolase-like"/>
    <property type="match status" value="1"/>
</dbReference>
<dbReference type="InterPro" id="IPR001279">
    <property type="entry name" value="Metallo-B-lactamas"/>
</dbReference>
<dbReference type="GO" id="GO:0005737">
    <property type="term" value="C:cytoplasm"/>
    <property type="evidence" value="ECO:0007669"/>
    <property type="project" value="TreeGrafter"/>
</dbReference>
<dbReference type="GO" id="GO:0070290">
    <property type="term" value="F:N-acylphosphatidylethanolamine-specific phospholipase D activity"/>
    <property type="evidence" value="ECO:0007669"/>
    <property type="project" value="InterPro"/>
</dbReference>
<dbReference type="Pfam" id="PF12706">
    <property type="entry name" value="Lactamase_B_2"/>
    <property type="match status" value="1"/>
</dbReference>
<evidence type="ECO:0000313" key="6">
    <source>
        <dbReference type="Proteomes" id="UP001153404"/>
    </source>
</evidence>
<organism evidence="5 6">
    <name type="scientific">Cohnella rhizosphaerae</name>
    <dbReference type="NCBI Taxonomy" id="1457232"/>
    <lineage>
        <taxon>Bacteria</taxon>
        <taxon>Bacillati</taxon>
        <taxon>Bacillota</taxon>
        <taxon>Bacilli</taxon>
        <taxon>Bacillales</taxon>
        <taxon>Paenibacillaceae</taxon>
        <taxon>Cohnella</taxon>
    </lineage>
</organism>
<evidence type="ECO:0000259" key="4">
    <source>
        <dbReference type="Pfam" id="PF12706"/>
    </source>
</evidence>
<protein>
    <submittedName>
        <fullName evidence="5">MBL fold metallo-hydrolase</fullName>
    </submittedName>
</protein>
<dbReference type="AlphaFoldDB" id="A0A9X4KXB1"/>
<dbReference type="InterPro" id="IPR036866">
    <property type="entry name" value="RibonucZ/Hydroxyglut_hydro"/>
</dbReference>
<dbReference type="EMBL" id="JAPDIA010000008">
    <property type="protein sequence ID" value="MDG0813034.1"/>
    <property type="molecule type" value="Genomic_DNA"/>
</dbReference>
<dbReference type="InterPro" id="IPR024884">
    <property type="entry name" value="NAPE-PLD"/>
</dbReference>
<comment type="caution">
    <text evidence="5">The sequence shown here is derived from an EMBL/GenBank/DDBJ whole genome shotgun (WGS) entry which is preliminary data.</text>
</comment>
<sequence length="311" mass="35445">MAKKYENADGSSNIKSFSELRQWQKERRSKKKDLSFVVSRADPEIALLSANRTEPTVTFVGHSTFLVQLGGLNIVTDPVWASRMGFAPRLAPPGLPIEALPPIDVVVLSHAHYDHLHLGSLRRLPGDFVALVPVGLAGWFRRKGFERVEELSWWSETRVGNVTFGFVPARHWTRRTPWDTNSSHWGGWVMRHDSDGLYFAGDSGYDDTFRRIGKKYGDIRVALIPIGAYEPEWFMGGSHMTPEEAVQTFEDIGARYFVPMHYGAFRLADDTPKEALDRLNAEWERRGLPPDRLWTLEHGRTKLWPAEESSR</sequence>